<evidence type="ECO:0000313" key="3">
    <source>
        <dbReference type="Proteomes" id="UP001595698"/>
    </source>
</evidence>
<name>A0ABV8EWK4_9ACTN</name>
<comment type="caution">
    <text evidence="2">The sequence shown here is derived from an EMBL/GenBank/DDBJ whole genome shotgun (WGS) entry which is preliminary data.</text>
</comment>
<accession>A0ABV8EWK4</accession>
<reference evidence="3" key="1">
    <citation type="journal article" date="2019" name="Int. J. Syst. Evol. Microbiol.">
        <title>The Global Catalogue of Microorganisms (GCM) 10K type strain sequencing project: providing services to taxonomists for standard genome sequencing and annotation.</title>
        <authorList>
            <consortium name="The Broad Institute Genomics Platform"/>
            <consortium name="The Broad Institute Genome Sequencing Center for Infectious Disease"/>
            <person name="Wu L."/>
            <person name="Ma J."/>
        </authorList>
    </citation>
    <scope>NUCLEOTIDE SEQUENCE [LARGE SCALE GENOMIC DNA]</scope>
    <source>
        <strain evidence="3">TBRC 7912</strain>
    </source>
</reference>
<evidence type="ECO:0000313" key="2">
    <source>
        <dbReference type="EMBL" id="MFC3980759.1"/>
    </source>
</evidence>
<sequence length="114" mass="11837">MEDALFPGSDGGSIGMGGQGRAMASTVSRSRQVLTLIELSVIKMESLLIGDLVEMGPSRFVGVGSAISMVSTTAMMVHCRLNIPSSKILLIATARGTLNNAFAVGDIDPIDIPT</sequence>
<evidence type="ECO:0000256" key="1">
    <source>
        <dbReference type="SAM" id="MobiDB-lite"/>
    </source>
</evidence>
<feature type="region of interest" description="Disordered" evidence="1">
    <location>
        <begin position="1"/>
        <end position="20"/>
    </location>
</feature>
<dbReference type="Proteomes" id="UP001595698">
    <property type="component" value="Unassembled WGS sequence"/>
</dbReference>
<protein>
    <submittedName>
        <fullName evidence="2">Uncharacterized protein</fullName>
    </submittedName>
</protein>
<proteinExistence type="predicted"/>
<organism evidence="2 3">
    <name type="scientific">Streptosporangium jomthongense</name>
    <dbReference type="NCBI Taxonomy" id="1193683"/>
    <lineage>
        <taxon>Bacteria</taxon>
        <taxon>Bacillati</taxon>
        <taxon>Actinomycetota</taxon>
        <taxon>Actinomycetes</taxon>
        <taxon>Streptosporangiales</taxon>
        <taxon>Streptosporangiaceae</taxon>
        <taxon>Streptosporangium</taxon>
    </lineage>
</organism>
<keyword evidence="3" id="KW-1185">Reference proteome</keyword>
<gene>
    <name evidence="2" type="ORF">ACFOYY_11540</name>
</gene>
<dbReference type="EMBL" id="JBHSBC010000011">
    <property type="protein sequence ID" value="MFC3980759.1"/>
    <property type="molecule type" value="Genomic_DNA"/>
</dbReference>
<feature type="compositionally biased region" description="Gly residues" evidence="1">
    <location>
        <begin position="9"/>
        <end position="20"/>
    </location>
</feature>
<dbReference type="RefSeq" id="WP_386189746.1">
    <property type="nucleotide sequence ID" value="NZ_JBHSBC010000011.1"/>
</dbReference>